<sequence length="894" mass="97935">MGRVRIGRGGVELLLTLLALAWLASLGRGLGGAEWLANADGRYQRDGELRLETLAEARRADWLLLVCGQFHTWLSGRDGKLCDEYRKPTGWARWRAMRPGASAAVQPSAQPMDADTRARLGEVLTQMQTAHAAWARSFYQPMETIERERDAWRVKAQEGFVDDDEQTESEQWKQKTQAYREAYRLNLRHGSAYSRPFECAFAFLSRQAVQSGGNVNAVKTKNPANIQPESHVGAVFNRERSDTQSRLKTAPTVNSTALPDGEGLNSTALRDDAGAVLALVGLAAVLDGNRKALPEGAFSSGQDWNATEKADRCQDSVQPKGQTSPLEAAQAAATTLHQAHASQSNAAKAEATLAMFPKLWRYLLVWSLTGLAVLHLGRSKTAKNLDLDRPYGRVRNPPLPFSPMGDGTVAHHSAIMQHPSRRLAVSLLLWALAYALTRPHLEWLGSLLGGWWPVAWLVGSAVLLGSVRMKPIDNPVNIASRCAYPGFVLFVGLGWMLLADLSTHAYPENRFQALYQQAYVFLAFMLASVLPILSIPLARLGLSLWTLLPLLAAGRIRRTLIGWGFGLVLAVGLLVFIKVFFSGHRQNTSEIFRFMLLSGLAWFLLARAEALASTSLSLEQNKAWWKKSLLTLRLTLLGLRVKLALPLLILLGFVAMGLVWTDDFGPLLVVLYGGALFFGLLVARWQAGLWGEAPGLGLGMLAIAGYVWSVTYLLLKFGGQVSVRIGERLESALHPFLASNDQIAHILWFQEAALDNGGFGLGFSPWCGEASGACLGVPPQIQSDYIVTALIGVFGNASWVLLALFVFWLWRLARSHPAATSGKVASAGLDQAWLSWMTLCWVGLSLVQMAVTVAGNRGWLPLTGITFPFLSYGAWSLLGNALFLGLSLHLHRRH</sequence>
<dbReference type="EMBL" id="QJPH01000527">
    <property type="protein sequence ID" value="PZN71293.1"/>
    <property type="molecule type" value="Genomic_DNA"/>
</dbReference>
<dbReference type="Proteomes" id="UP000249396">
    <property type="component" value="Unassembled WGS sequence"/>
</dbReference>
<name>A0A2W4QH09_9GAMM</name>
<feature type="region of interest" description="Disordered" evidence="1">
    <location>
        <begin position="297"/>
        <end position="325"/>
    </location>
</feature>
<reference evidence="3 4" key="1">
    <citation type="journal article" date="2018" name="Aquat. Microb. Ecol.">
        <title>Gammaproteobacterial methanotrophs dominate.</title>
        <authorList>
            <person name="Rissanen A.J."/>
            <person name="Saarenheimo J."/>
            <person name="Tiirola M."/>
            <person name="Peura S."/>
            <person name="Aalto S.L."/>
            <person name="Karvinen A."/>
            <person name="Nykanen H."/>
        </authorList>
    </citation>
    <scope>NUCLEOTIDE SEQUENCE [LARGE SCALE GENOMIC DNA]</scope>
    <source>
        <strain evidence="3">AMbin10</strain>
    </source>
</reference>
<keyword evidence="2" id="KW-1133">Transmembrane helix</keyword>
<comment type="caution">
    <text evidence="3">The sequence shown here is derived from an EMBL/GenBank/DDBJ whole genome shotgun (WGS) entry which is preliminary data.</text>
</comment>
<feature type="transmembrane region" description="Helical" evidence="2">
    <location>
        <begin position="593"/>
        <end position="618"/>
    </location>
</feature>
<feature type="transmembrane region" description="Helical" evidence="2">
    <location>
        <begin position="664"/>
        <end position="683"/>
    </location>
</feature>
<feature type="transmembrane region" description="Helical" evidence="2">
    <location>
        <begin position="560"/>
        <end position="581"/>
    </location>
</feature>
<accession>A0A2W4QH09</accession>
<feature type="transmembrane region" description="Helical" evidence="2">
    <location>
        <begin position="518"/>
        <end position="548"/>
    </location>
</feature>
<feature type="transmembrane region" description="Helical" evidence="2">
    <location>
        <begin position="695"/>
        <end position="715"/>
    </location>
</feature>
<feature type="transmembrane region" description="Helical" evidence="2">
    <location>
        <begin position="872"/>
        <end position="890"/>
    </location>
</feature>
<feature type="transmembrane region" description="Helical" evidence="2">
    <location>
        <begin position="639"/>
        <end position="658"/>
    </location>
</feature>
<evidence type="ECO:0008006" key="5">
    <source>
        <dbReference type="Google" id="ProtNLM"/>
    </source>
</evidence>
<dbReference type="AlphaFoldDB" id="A0A2W4QH09"/>
<evidence type="ECO:0000256" key="2">
    <source>
        <dbReference type="SAM" id="Phobius"/>
    </source>
</evidence>
<evidence type="ECO:0000256" key="1">
    <source>
        <dbReference type="SAM" id="MobiDB-lite"/>
    </source>
</evidence>
<gene>
    <name evidence="3" type="ORF">DM484_26690</name>
</gene>
<protein>
    <recommendedName>
        <fullName evidence="5">Peptidoglycan polymerase</fullName>
    </recommendedName>
</protein>
<organism evidence="3 4">
    <name type="scientific">Candidatus Methylumidiphilus alinenensis</name>
    <dbReference type="NCBI Taxonomy" id="2202197"/>
    <lineage>
        <taxon>Bacteria</taxon>
        <taxon>Pseudomonadati</taxon>
        <taxon>Pseudomonadota</taxon>
        <taxon>Gammaproteobacteria</taxon>
        <taxon>Methylococcales</taxon>
        <taxon>Candidatus Methylumidiphilus</taxon>
    </lineage>
</organism>
<feature type="transmembrane region" description="Helical" evidence="2">
    <location>
        <begin position="478"/>
        <end position="498"/>
    </location>
</feature>
<evidence type="ECO:0000313" key="3">
    <source>
        <dbReference type="EMBL" id="PZN71293.1"/>
    </source>
</evidence>
<keyword evidence="2" id="KW-0812">Transmembrane</keyword>
<feature type="transmembrane region" description="Helical" evidence="2">
    <location>
        <begin position="831"/>
        <end position="852"/>
    </location>
</feature>
<feature type="compositionally biased region" description="Polar residues" evidence="1">
    <location>
        <begin position="315"/>
        <end position="325"/>
    </location>
</feature>
<evidence type="ECO:0000313" key="4">
    <source>
        <dbReference type="Proteomes" id="UP000249396"/>
    </source>
</evidence>
<feature type="transmembrane region" description="Helical" evidence="2">
    <location>
        <begin position="447"/>
        <end position="466"/>
    </location>
</feature>
<feature type="transmembrane region" description="Helical" evidence="2">
    <location>
        <begin position="785"/>
        <end position="810"/>
    </location>
</feature>
<proteinExistence type="predicted"/>
<keyword evidence="2" id="KW-0472">Membrane</keyword>